<dbReference type="InterPro" id="IPR052518">
    <property type="entry name" value="CHR_Transporter"/>
</dbReference>
<evidence type="ECO:0000256" key="1">
    <source>
        <dbReference type="ARBA" id="ARBA00004651"/>
    </source>
</evidence>
<dbReference type="STRING" id="1123281.SAMN02745180_00325"/>
<accession>A0A1M5SYR1</accession>
<dbReference type="PANTHER" id="PTHR43663">
    <property type="entry name" value="CHROMATE TRANSPORT PROTEIN-RELATED"/>
    <property type="match status" value="1"/>
</dbReference>
<comment type="subcellular location">
    <subcellularLocation>
        <location evidence="1">Cell membrane</location>
        <topology evidence="1">Multi-pass membrane protein</topology>
    </subcellularLocation>
</comment>
<name>A0A1M5SYR1_9FIRM</name>
<evidence type="ECO:0000313" key="8">
    <source>
        <dbReference type="EMBL" id="SHH43651.1"/>
    </source>
</evidence>
<evidence type="ECO:0000256" key="2">
    <source>
        <dbReference type="ARBA" id="ARBA00005262"/>
    </source>
</evidence>
<dbReference type="Pfam" id="PF02417">
    <property type="entry name" value="Chromate_transp"/>
    <property type="match status" value="1"/>
</dbReference>
<evidence type="ECO:0000256" key="6">
    <source>
        <dbReference type="ARBA" id="ARBA00023136"/>
    </source>
</evidence>
<evidence type="ECO:0000313" key="9">
    <source>
        <dbReference type="Proteomes" id="UP000184389"/>
    </source>
</evidence>
<evidence type="ECO:0000256" key="4">
    <source>
        <dbReference type="ARBA" id="ARBA00022692"/>
    </source>
</evidence>
<dbReference type="OrthoDB" id="9788907at2"/>
<evidence type="ECO:0000256" key="3">
    <source>
        <dbReference type="ARBA" id="ARBA00022475"/>
    </source>
</evidence>
<feature type="transmembrane region" description="Helical" evidence="7">
    <location>
        <begin position="110"/>
        <end position="128"/>
    </location>
</feature>
<dbReference type="AlphaFoldDB" id="A0A1M5SYR1"/>
<proteinExistence type="inferred from homology"/>
<dbReference type="InterPro" id="IPR003370">
    <property type="entry name" value="Chromate_transpt"/>
</dbReference>
<feature type="transmembrane region" description="Helical" evidence="7">
    <location>
        <begin position="74"/>
        <end position="98"/>
    </location>
</feature>
<reference evidence="8 9" key="1">
    <citation type="submission" date="2016-11" db="EMBL/GenBank/DDBJ databases">
        <authorList>
            <person name="Jaros S."/>
            <person name="Januszkiewicz K."/>
            <person name="Wedrychowicz H."/>
        </authorList>
    </citation>
    <scope>NUCLEOTIDE SEQUENCE [LARGE SCALE GENOMIC DNA]</scope>
    <source>
        <strain evidence="8 9">DSM 13106</strain>
    </source>
</reference>
<gene>
    <name evidence="8" type="ORF">SAMN02745180_00325</name>
</gene>
<evidence type="ECO:0000256" key="5">
    <source>
        <dbReference type="ARBA" id="ARBA00022989"/>
    </source>
</evidence>
<dbReference type="GO" id="GO:0005886">
    <property type="term" value="C:plasma membrane"/>
    <property type="evidence" value="ECO:0007669"/>
    <property type="project" value="UniProtKB-SubCell"/>
</dbReference>
<dbReference type="EMBL" id="FQXR01000002">
    <property type="protein sequence ID" value="SHH43651.1"/>
    <property type="molecule type" value="Genomic_DNA"/>
</dbReference>
<dbReference type="PANTHER" id="PTHR43663:SF1">
    <property type="entry name" value="CHROMATE TRANSPORTER"/>
    <property type="match status" value="1"/>
</dbReference>
<protein>
    <submittedName>
        <fullName evidence="8">Chromate transporter</fullName>
    </submittedName>
</protein>
<keyword evidence="3" id="KW-1003">Cell membrane</keyword>
<comment type="similarity">
    <text evidence="2">Belongs to the chromate ion transporter (CHR) (TC 2.A.51) family.</text>
</comment>
<sequence length="173" mass="18646">MTNLLKLFISFLKIGGFSFGGGYAMLPLIEKEIIDIHGWMTASEFIDILAVVEMTPGPIAINSATFIGYKVAGVWGSVVATLAVILPSIVIILIIAHFLSKFKDSLYVEWAFRGIRPVVLGLILSASIGVSKNAFIDFKSVIIGGVLFYLISFKKLHPILGIVIAGTIGALVY</sequence>
<keyword evidence="4 7" id="KW-0812">Transmembrane</keyword>
<dbReference type="RefSeq" id="WP_072742773.1">
    <property type="nucleotide sequence ID" value="NZ_FQXR01000002.1"/>
</dbReference>
<keyword evidence="6 7" id="KW-0472">Membrane</keyword>
<organism evidence="8 9">
    <name type="scientific">Sporanaerobacter acetigenes DSM 13106</name>
    <dbReference type="NCBI Taxonomy" id="1123281"/>
    <lineage>
        <taxon>Bacteria</taxon>
        <taxon>Bacillati</taxon>
        <taxon>Bacillota</taxon>
        <taxon>Tissierellia</taxon>
        <taxon>Tissierellales</taxon>
        <taxon>Sporanaerobacteraceae</taxon>
        <taxon>Sporanaerobacter</taxon>
    </lineage>
</organism>
<keyword evidence="9" id="KW-1185">Reference proteome</keyword>
<dbReference type="Proteomes" id="UP000184389">
    <property type="component" value="Unassembled WGS sequence"/>
</dbReference>
<keyword evidence="5 7" id="KW-1133">Transmembrane helix</keyword>
<feature type="transmembrane region" description="Helical" evidence="7">
    <location>
        <begin position="7"/>
        <end position="29"/>
    </location>
</feature>
<dbReference type="GO" id="GO:0015109">
    <property type="term" value="F:chromate transmembrane transporter activity"/>
    <property type="evidence" value="ECO:0007669"/>
    <property type="project" value="InterPro"/>
</dbReference>
<evidence type="ECO:0000256" key="7">
    <source>
        <dbReference type="SAM" id="Phobius"/>
    </source>
</evidence>